<accession>A0A2X2J529</accession>
<dbReference type="AlphaFoldDB" id="A0A2X2J529"/>
<sequence>MQLPFYDQFLIPPADLFARKGDIPSRASN</sequence>
<dbReference type="Proteomes" id="UP000251241">
    <property type="component" value="Unassembled WGS sequence"/>
</dbReference>
<evidence type="ECO:0000313" key="2">
    <source>
        <dbReference type="Proteomes" id="UP000251241"/>
    </source>
</evidence>
<reference evidence="1 2" key="1">
    <citation type="submission" date="2018-06" db="EMBL/GenBank/DDBJ databases">
        <authorList>
            <consortium name="Pathogen Informatics"/>
            <person name="Doyle S."/>
        </authorList>
    </citation>
    <scope>NUCLEOTIDE SEQUENCE [LARGE SCALE GENOMIC DNA]</scope>
    <source>
        <strain evidence="1 2">NCTC11343</strain>
    </source>
</reference>
<gene>
    <name evidence="1" type="ORF">NCTC11343_02581</name>
</gene>
<evidence type="ECO:0000313" key="1">
    <source>
        <dbReference type="EMBL" id="SPZ86906.1"/>
    </source>
</evidence>
<name>A0A2X2J529_SPHMU</name>
<dbReference type="EMBL" id="UAUU01000009">
    <property type="protein sequence ID" value="SPZ86906.1"/>
    <property type="molecule type" value="Genomic_DNA"/>
</dbReference>
<proteinExistence type="predicted"/>
<protein>
    <submittedName>
        <fullName evidence="1">Uncharacterized protein</fullName>
    </submittedName>
</protein>
<organism evidence="1 2">
    <name type="scientific">Sphingobacterium multivorum</name>
    <dbReference type="NCBI Taxonomy" id="28454"/>
    <lineage>
        <taxon>Bacteria</taxon>
        <taxon>Pseudomonadati</taxon>
        <taxon>Bacteroidota</taxon>
        <taxon>Sphingobacteriia</taxon>
        <taxon>Sphingobacteriales</taxon>
        <taxon>Sphingobacteriaceae</taxon>
        <taxon>Sphingobacterium</taxon>
    </lineage>
</organism>